<evidence type="ECO:0000313" key="2">
    <source>
        <dbReference type="EMBL" id="OIJ13518.1"/>
    </source>
</evidence>
<accession>A0A1S2LLW3</accession>
<dbReference type="SUPFAM" id="SSF52540">
    <property type="entry name" value="P-loop containing nucleoside triphosphate hydrolases"/>
    <property type="match status" value="1"/>
</dbReference>
<dbReference type="GO" id="GO:0016887">
    <property type="term" value="F:ATP hydrolysis activity"/>
    <property type="evidence" value="ECO:0007669"/>
    <property type="project" value="InterPro"/>
</dbReference>
<dbReference type="Proteomes" id="UP000180175">
    <property type="component" value="Chromosome"/>
</dbReference>
<dbReference type="Gene3D" id="3.40.50.300">
    <property type="entry name" value="P-loop containing nucleotide triphosphate hydrolases"/>
    <property type="match status" value="1"/>
</dbReference>
<dbReference type="InterPro" id="IPR051396">
    <property type="entry name" value="Bact_Antivir_Def_Nuclease"/>
</dbReference>
<dbReference type="GO" id="GO:0005524">
    <property type="term" value="F:ATP binding"/>
    <property type="evidence" value="ECO:0007669"/>
    <property type="project" value="UniProtKB-KW"/>
</dbReference>
<dbReference type="InterPro" id="IPR027417">
    <property type="entry name" value="P-loop_NTPase"/>
</dbReference>
<keyword evidence="3" id="KW-0067">ATP-binding</keyword>
<protein>
    <submittedName>
        <fullName evidence="3">ATP-binding protein</fullName>
    </submittedName>
</protein>
<organism evidence="2 4">
    <name type="scientific">Anaerobacillus isosaccharinicus</name>
    <dbReference type="NCBI Taxonomy" id="1532552"/>
    <lineage>
        <taxon>Bacteria</taxon>
        <taxon>Bacillati</taxon>
        <taxon>Bacillota</taxon>
        <taxon>Bacilli</taxon>
        <taxon>Bacillales</taxon>
        <taxon>Bacillaceae</taxon>
        <taxon>Anaerobacillus</taxon>
    </lineage>
</organism>
<reference evidence="3" key="4">
    <citation type="submission" date="2020-10" db="EMBL/GenBank/DDBJ databases">
        <authorList>
            <person name="Bassil N.M."/>
            <person name="Lloyd J.R."/>
        </authorList>
    </citation>
    <scope>NUCLEOTIDE SEQUENCE</scope>
    <source>
        <strain evidence="3">NB2006</strain>
    </source>
</reference>
<dbReference type="AlphaFoldDB" id="A0A1S2LLW3"/>
<dbReference type="RefSeq" id="WP_071317630.1">
    <property type="nucleotide sequence ID" value="NZ_CP063356.2"/>
</dbReference>
<dbReference type="PANTHER" id="PTHR43581:SF2">
    <property type="entry name" value="EXCINUCLEASE ATPASE SUBUNIT"/>
    <property type="match status" value="1"/>
</dbReference>
<evidence type="ECO:0000313" key="3">
    <source>
        <dbReference type="EMBL" id="QOY36505.1"/>
    </source>
</evidence>
<sequence length="468" mass="54240">MRFYRGSLPKNCVFPCIVLHYSSWDDYGFKTTHDITYYDQNMKEVELGHIKILDENSATTIIPNLFEKLDDNFYSLGQSVEFYEKLLDLEKATYEKILTNLNDVIYNEDLASMILTIDGFETSLLRNSEARKAFQEAKYLFRDSSEIKPNNIFKFKFETKLSNADSAHEVEIDFNKDILPYRINAIIGKNGTGKTQLLANLAEALSGMKNNRGNFKPETPIFSRVITISYSYFDNFSKPKSTKYYSYRYCGLWSKKKLMNTYQMEKKLENSIQQIKELDRIDDWRKILSNVIAPEILSFIESKPYLEELSSGQNMILTTITDVISNIKNESLLLFDEPELYLHPNAISNHVNMLSNLLEVYNSYAIISTHSPIILQEIPSKRVNVFERIGNQPVVRKLGIECFGGDISSITEDIFGTVNNDKRYEELFRRLIEVNKLTYSEILNLFSNKLSFSAKMYIKTLLAETKKD</sequence>
<evidence type="ECO:0000313" key="4">
    <source>
        <dbReference type="Proteomes" id="UP000180175"/>
    </source>
</evidence>
<reference evidence="3 4" key="3">
    <citation type="journal article" date="2019" name="Int. J. Syst. Evol. Microbiol.">
        <title>Anaerobacillus isosaccharinicus sp. nov., an alkaliphilic bacterium which degrades isosaccharinic acid.</title>
        <authorList>
            <person name="Bassil N.M."/>
            <person name="Lloyd J.R."/>
        </authorList>
    </citation>
    <scope>NUCLEOTIDE SEQUENCE [LARGE SCALE GENOMIC DNA]</scope>
    <source>
        <strain evidence="3 4">NB2006</strain>
    </source>
</reference>
<evidence type="ECO:0000259" key="1">
    <source>
        <dbReference type="Pfam" id="PF13304"/>
    </source>
</evidence>
<feature type="domain" description="ATPase AAA-type core" evidence="1">
    <location>
        <begin position="306"/>
        <end position="375"/>
    </location>
</feature>
<keyword evidence="3" id="KW-0547">Nucleotide-binding</keyword>
<dbReference type="InterPro" id="IPR003959">
    <property type="entry name" value="ATPase_AAA_core"/>
</dbReference>
<gene>
    <name evidence="3" type="ORF">AWH56_002120</name>
    <name evidence="2" type="ORF">AWH56_13805</name>
</gene>
<proteinExistence type="predicted"/>
<dbReference type="Pfam" id="PF13304">
    <property type="entry name" value="AAA_21"/>
    <property type="match status" value="1"/>
</dbReference>
<dbReference type="EMBL" id="CP063356">
    <property type="protein sequence ID" value="QOY36505.1"/>
    <property type="molecule type" value="Genomic_DNA"/>
</dbReference>
<name>A0A1S2LLW3_9BACI</name>
<reference evidence="3 4" key="2">
    <citation type="journal article" date="2017" name="Genome Announc.">
        <title>Draft Genome Sequences of Four Alkaliphilic Bacteria Belonging to the Anaerobacillus Genus.</title>
        <authorList>
            <person name="Bassil N.M."/>
            <person name="Lloyd J.R."/>
        </authorList>
    </citation>
    <scope>NUCLEOTIDE SEQUENCE [LARGE SCALE GENOMIC DNA]</scope>
    <source>
        <strain evidence="3 4">NB2006</strain>
    </source>
</reference>
<dbReference type="KEGG" id="aia:AWH56_002120"/>
<reference evidence="2 4" key="1">
    <citation type="submission" date="2016-10" db="EMBL/GenBank/DDBJ databases">
        <title>Draft genome sequences of four alkaliphilic bacteria belonging to the Anaerobacillus genus.</title>
        <authorList>
            <person name="Bassil N.M."/>
            <person name="Lloyd J.R."/>
        </authorList>
    </citation>
    <scope>NUCLEOTIDE SEQUENCE [LARGE SCALE GENOMIC DNA]</scope>
    <source>
        <strain evidence="2 4">NB2006</strain>
    </source>
</reference>
<dbReference type="PANTHER" id="PTHR43581">
    <property type="entry name" value="ATP/GTP PHOSPHATASE"/>
    <property type="match status" value="1"/>
</dbReference>
<dbReference type="OrthoDB" id="9801813at2"/>
<keyword evidence="4" id="KW-1185">Reference proteome</keyword>
<dbReference type="EMBL" id="LQXD01000123">
    <property type="protein sequence ID" value="OIJ13518.1"/>
    <property type="molecule type" value="Genomic_DNA"/>
</dbReference>